<proteinExistence type="predicted"/>
<gene>
    <name evidence="2" type="ORF">BN1221_02006</name>
</gene>
<dbReference type="STRING" id="1109412.BN1221_02006"/>
<evidence type="ECO:0000313" key="2">
    <source>
        <dbReference type="EMBL" id="CPR16318.1"/>
    </source>
</evidence>
<organism evidence="2 3">
    <name type="scientific">Brenneria goodwinii</name>
    <dbReference type="NCBI Taxonomy" id="1109412"/>
    <lineage>
        <taxon>Bacteria</taxon>
        <taxon>Pseudomonadati</taxon>
        <taxon>Pseudomonadota</taxon>
        <taxon>Gammaproteobacteria</taxon>
        <taxon>Enterobacterales</taxon>
        <taxon>Pectobacteriaceae</taxon>
        <taxon>Brenneria</taxon>
    </lineage>
</organism>
<protein>
    <submittedName>
        <fullName evidence="2">Uncharacterized protein</fullName>
    </submittedName>
</protein>
<dbReference type="AlphaFoldDB" id="A0A0G4JUI5"/>
<accession>A0A0G4JUI5</accession>
<dbReference type="Proteomes" id="UP000044377">
    <property type="component" value="Unassembled WGS sequence"/>
</dbReference>
<feature type="region of interest" description="Disordered" evidence="1">
    <location>
        <begin position="30"/>
        <end position="56"/>
    </location>
</feature>
<evidence type="ECO:0000313" key="3">
    <source>
        <dbReference type="Proteomes" id="UP000044377"/>
    </source>
</evidence>
<evidence type="ECO:0000256" key="1">
    <source>
        <dbReference type="SAM" id="MobiDB-lite"/>
    </source>
</evidence>
<dbReference type="EMBL" id="CGIG01000001">
    <property type="protein sequence ID" value="CPR16318.1"/>
    <property type="molecule type" value="Genomic_DNA"/>
</dbReference>
<reference evidence="3" key="1">
    <citation type="submission" date="2015-01" db="EMBL/GenBank/DDBJ databases">
        <authorList>
            <person name="Paterson Steve"/>
        </authorList>
    </citation>
    <scope>NUCLEOTIDE SEQUENCE [LARGE SCALE GENOMIC DNA]</scope>
    <source>
        <strain evidence="3">OBR1</strain>
    </source>
</reference>
<keyword evidence="3" id="KW-1185">Reference proteome</keyword>
<name>A0A0G4JUI5_9GAMM</name>
<sequence length="56" mass="5796">MAADFADSGRIAWMDRSLVSRSADNIKEAAVNGAGRRRKSRAGCDKAAGGIASSGR</sequence>